<evidence type="ECO:0000259" key="3">
    <source>
        <dbReference type="Pfam" id="PF16344"/>
    </source>
</evidence>
<keyword evidence="2" id="KW-0472">Membrane</keyword>
<dbReference type="Pfam" id="PF16344">
    <property type="entry name" value="FecR_C"/>
    <property type="match status" value="1"/>
</dbReference>
<proteinExistence type="predicted"/>
<dbReference type="AlphaFoldDB" id="A0A1M6UA76"/>
<feature type="transmembrane region" description="Helical" evidence="2">
    <location>
        <begin position="60"/>
        <end position="81"/>
    </location>
</feature>
<dbReference type="RefSeq" id="WP_073207328.1">
    <property type="nucleotide sequence ID" value="NZ_FRBD01000008.1"/>
</dbReference>
<evidence type="ECO:0000256" key="1">
    <source>
        <dbReference type="SAM" id="MobiDB-lite"/>
    </source>
</evidence>
<dbReference type="EMBL" id="FRBD01000008">
    <property type="protein sequence ID" value="SHK66083.1"/>
    <property type="molecule type" value="Genomic_DNA"/>
</dbReference>
<name>A0A1M6UA76_XYLRU</name>
<gene>
    <name evidence="4" type="ORF">SAMN05216463_108125</name>
</gene>
<feature type="domain" description="Protein FecR C-terminal" evidence="3">
    <location>
        <begin position="125"/>
        <end position="192"/>
    </location>
</feature>
<accession>A0A1M6UA76</accession>
<dbReference type="Gene3D" id="3.55.50.30">
    <property type="match status" value="1"/>
</dbReference>
<keyword evidence="2" id="KW-0812">Transmembrane</keyword>
<reference evidence="4 5" key="1">
    <citation type="submission" date="2016-11" db="EMBL/GenBank/DDBJ databases">
        <authorList>
            <person name="Jaros S."/>
            <person name="Januszkiewicz K."/>
            <person name="Wedrychowicz H."/>
        </authorList>
    </citation>
    <scope>NUCLEOTIDE SEQUENCE [LARGE SCALE GENOMIC DNA]</scope>
    <source>
        <strain evidence="4 5">KHT3</strain>
    </source>
</reference>
<organism evidence="4 5">
    <name type="scientific">Xylanibacter ruminicola</name>
    <name type="common">Prevotella ruminicola</name>
    <dbReference type="NCBI Taxonomy" id="839"/>
    <lineage>
        <taxon>Bacteria</taxon>
        <taxon>Pseudomonadati</taxon>
        <taxon>Bacteroidota</taxon>
        <taxon>Bacteroidia</taxon>
        <taxon>Bacteroidales</taxon>
        <taxon>Prevotellaceae</taxon>
        <taxon>Xylanibacter</taxon>
    </lineage>
</organism>
<dbReference type="OrthoDB" id="1067533at2"/>
<feature type="region of interest" description="Disordered" evidence="1">
    <location>
        <begin position="94"/>
        <end position="113"/>
    </location>
</feature>
<dbReference type="Proteomes" id="UP000184130">
    <property type="component" value="Unassembled WGS sequence"/>
</dbReference>
<evidence type="ECO:0000313" key="5">
    <source>
        <dbReference type="Proteomes" id="UP000184130"/>
    </source>
</evidence>
<sequence length="193" mass="22023">MTREEKLKMLLHPEQYTDEQMDEMLNDTNINIPDADEAWECFRGEKLEGRGETAFKKFSLMKIAAMFIGVLMLSGITYAAIHMVQSLGAGDNTPSMTEARMSDSRQQSGDTDKLAADSIPAKPVIFEDAELSAILSEVAAFYQVQPVFKSEASKHVRLYFTWDKKQTIDEMIDTFNKFERIHITRENQKLIVE</sequence>
<dbReference type="InterPro" id="IPR032508">
    <property type="entry name" value="FecR_C"/>
</dbReference>
<evidence type="ECO:0000256" key="2">
    <source>
        <dbReference type="SAM" id="Phobius"/>
    </source>
</evidence>
<protein>
    <recommendedName>
        <fullName evidence="3">Protein FecR C-terminal domain-containing protein</fullName>
    </recommendedName>
</protein>
<keyword evidence="2" id="KW-1133">Transmembrane helix</keyword>
<evidence type="ECO:0000313" key="4">
    <source>
        <dbReference type="EMBL" id="SHK66083.1"/>
    </source>
</evidence>